<dbReference type="Pfam" id="PF02687">
    <property type="entry name" value="FtsX"/>
    <property type="match status" value="2"/>
</dbReference>
<comment type="subcellular location">
    <subcellularLocation>
        <location evidence="1">Cell membrane</location>
        <topology evidence="1">Multi-pass membrane protein</topology>
    </subcellularLocation>
</comment>
<evidence type="ECO:0000256" key="2">
    <source>
        <dbReference type="ARBA" id="ARBA00022475"/>
    </source>
</evidence>
<evidence type="ECO:0000256" key="5">
    <source>
        <dbReference type="ARBA" id="ARBA00023136"/>
    </source>
</evidence>
<feature type="transmembrane region" description="Helical" evidence="6">
    <location>
        <begin position="374"/>
        <end position="395"/>
    </location>
</feature>
<evidence type="ECO:0000256" key="4">
    <source>
        <dbReference type="ARBA" id="ARBA00022989"/>
    </source>
</evidence>
<feature type="transmembrane region" description="Helical" evidence="6">
    <location>
        <begin position="333"/>
        <end position="354"/>
    </location>
</feature>
<gene>
    <name evidence="9" type="ORF">H9928_11200</name>
</gene>
<reference evidence="9" key="2">
    <citation type="submission" date="2021-04" db="EMBL/GenBank/DDBJ databases">
        <authorList>
            <person name="Gilroy R."/>
        </authorList>
    </citation>
    <scope>NUCLEOTIDE SEQUENCE</scope>
    <source>
        <strain evidence="9">8470</strain>
    </source>
</reference>
<keyword evidence="3 6" id="KW-0812">Transmembrane</keyword>
<evidence type="ECO:0000259" key="7">
    <source>
        <dbReference type="Pfam" id="PF02687"/>
    </source>
</evidence>
<accession>A0A948X4C5</accession>
<dbReference type="Proteomes" id="UP000784286">
    <property type="component" value="Unassembled WGS sequence"/>
</dbReference>
<feature type="transmembrane region" description="Helical" evidence="6">
    <location>
        <begin position="746"/>
        <end position="767"/>
    </location>
</feature>
<protein>
    <submittedName>
        <fullName evidence="9">ABC transporter permease</fullName>
    </submittedName>
</protein>
<proteinExistence type="predicted"/>
<dbReference type="InterPro" id="IPR050250">
    <property type="entry name" value="Macrolide_Exporter_MacB"/>
</dbReference>
<evidence type="ECO:0000256" key="3">
    <source>
        <dbReference type="ARBA" id="ARBA00022692"/>
    </source>
</evidence>
<feature type="transmembrane region" description="Helical" evidence="6">
    <location>
        <begin position="12"/>
        <end position="33"/>
    </location>
</feature>
<feature type="transmembrane region" description="Helical" evidence="6">
    <location>
        <begin position="711"/>
        <end position="734"/>
    </location>
</feature>
<feature type="domain" description="MacB-like periplasmic core" evidence="8">
    <location>
        <begin position="15"/>
        <end position="231"/>
    </location>
</feature>
<feature type="transmembrane region" description="Helical" evidence="6">
    <location>
        <begin position="277"/>
        <end position="297"/>
    </location>
</feature>
<name>A0A948X4C5_9BACT</name>
<dbReference type="GO" id="GO:0022857">
    <property type="term" value="F:transmembrane transporter activity"/>
    <property type="evidence" value="ECO:0007669"/>
    <property type="project" value="TreeGrafter"/>
</dbReference>
<dbReference type="EMBL" id="JAHLFJ010000100">
    <property type="protein sequence ID" value="MBU3857086.1"/>
    <property type="molecule type" value="Genomic_DNA"/>
</dbReference>
<dbReference type="GO" id="GO:0005886">
    <property type="term" value="C:plasma membrane"/>
    <property type="evidence" value="ECO:0007669"/>
    <property type="project" value="UniProtKB-SubCell"/>
</dbReference>
<keyword evidence="5 6" id="KW-0472">Membrane</keyword>
<keyword evidence="2" id="KW-1003">Cell membrane</keyword>
<feature type="transmembrane region" description="Helical" evidence="6">
    <location>
        <begin position="660"/>
        <end position="685"/>
    </location>
</feature>
<dbReference type="InterPro" id="IPR003838">
    <property type="entry name" value="ABC3_permease_C"/>
</dbReference>
<evidence type="ECO:0000256" key="6">
    <source>
        <dbReference type="SAM" id="Phobius"/>
    </source>
</evidence>
<dbReference type="Pfam" id="PF12704">
    <property type="entry name" value="MacB_PCD"/>
    <property type="match status" value="1"/>
</dbReference>
<reference evidence="9" key="1">
    <citation type="journal article" date="2021" name="PeerJ">
        <title>Extensive microbial diversity within the chicken gut microbiome revealed by metagenomics and culture.</title>
        <authorList>
            <person name="Gilroy R."/>
            <person name="Ravi A."/>
            <person name="Getino M."/>
            <person name="Pursley I."/>
            <person name="Horton D.L."/>
            <person name="Alikhan N.F."/>
            <person name="Baker D."/>
            <person name="Gharbi K."/>
            <person name="Hall N."/>
            <person name="Watson M."/>
            <person name="Adriaenssens E.M."/>
            <person name="Foster-Nyarko E."/>
            <person name="Jarju S."/>
            <person name="Secka A."/>
            <person name="Antonio M."/>
            <person name="Oren A."/>
            <person name="Chaudhuri R.R."/>
            <person name="La Ragione R."/>
            <person name="Hildebrand F."/>
            <person name="Pallen M.J."/>
        </authorList>
    </citation>
    <scope>NUCLEOTIDE SEQUENCE</scope>
    <source>
        <strain evidence="9">8470</strain>
    </source>
</reference>
<evidence type="ECO:0000256" key="1">
    <source>
        <dbReference type="ARBA" id="ARBA00004651"/>
    </source>
</evidence>
<dbReference type="InterPro" id="IPR025857">
    <property type="entry name" value="MacB_PCD"/>
</dbReference>
<dbReference type="PANTHER" id="PTHR30572:SF18">
    <property type="entry name" value="ABC-TYPE MACROLIDE FAMILY EXPORT SYSTEM PERMEASE COMPONENT 2"/>
    <property type="match status" value="1"/>
</dbReference>
<keyword evidence="4 6" id="KW-1133">Transmembrane helix</keyword>
<feature type="domain" description="ABC3 transporter permease C-terminal" evidence="7">
    <location>
        <begin position="663"/>
        <end position="776"/>
    </location>
</feature>
<dbReference type="PANTHER" id="PTHR30572">
    <property type="entry name" value="MEMBRANE COMPONENT OF TRANSPORTER-RELATED"/>
    <property type="match status" value="1"/>
</dbReference>
<evidence type="ECO:0000313" key="10">
    <source>
        <dbReference type="Proteomes" id="UP000784286"/>
    </source>
</evidence>
<dbReference type="AlphaFoldDB" id="A0A948X4C5"/>
<sequence length="783" mass="88461">MKTYFTFLERNKLFTFVNVAGLSISLMFVFLIADMVMRQLTVDKDLKDVDHTYLFASEEYFGAHYVLGERLANRYPEIEDWCVSTNCAGIGDEYADVDGRKYDVKVLVAKDNFFTFFGFPLLEGNPAQVLCDDYSVVLSRSAANRIFGKENALGKSIRMNFTDGHVYTVTGIMEDIGNSIFPSETEMVFPFETMKYINTAAAIENTGMQNFGGANLFIHVPEGVDPNAKNADMLAWLKTFAWPYLYGTYSKACWVPMRDVYFSEMECTNMNQYSRRVMTVMAVAGLLVLLMAVCNYVSMSVAQTSYRAKEMATRRLLGSTPDCIFWRMMLESLVMIVVAFVAAFLLAVLAEPYVMEQLKTRLDIVGDLTPETAFWYVVGIVLISAVSGFVPATILSRYNPMDVVKGTFRRKTKTVYLRLLYVVQCGLTTALLSCALYLGVQFFRILDEPLGYSYGHVLCFPNMSETKNLARFRDEARRLPFVKNVCFTRGFPVDGGNSSLSEFNVKGRSAPIDFRLFVADSSFLSIFHIPLEKDYGLSPSPSSYYLSRRAYKELALDDSASSVMNAEGSWKLNIAGRIPDFQLRSALEKPCPILLQIFPSDSIAYPWDVLIETYDGDLEAHKKRLDALYSEMIDGVPFESRWYDDLLLDSYSDIIRVSKVIGVFTFAALLISLLGLTAMSVYFIAQRKRDMAIRKVFGSSPLSEQSRLMRFSFSSALVSLIIAIPLMWFGIMQIDKIVTFKSCFPWWVPVAAFLTISFISLVAVWLIGRSATRENPVNNLKTE</sequence>
<feature type="domain" description="ABC3 transporter permease C-terminal" evidence="7">
    <location>
        <begin position="283"/>
        <end position="400"/>
    </location>
</feature>
<evidence type="ECO:0000259" key="8">
    <source>
        <dbReference type="Pfam" id="PF12704"/>
    </source>
</evidence>
<organism evidence="9 10">
    <name type="scientific">Candidatus Phocaeicola excrementipullorum</name>
    <dbReference type="NCBI Taxonomy" id="2838731"/>
    <lineage>
        <taxon>Bacteria</taxon>
        <taxon>Pseudomonadati</taxon>
        <taxon>Bacteroidota</taxon>
        <taxon>Bacteroidia</taxon>
        <taxon>Bacteroidales</taxon>
        <taxon>Bacteroidaceae</taxon>
        <taxon>Phocaeicola</taxon>
    </lineage>
</organism>
<evidence type="ECO:0000313" key="9">
    <source>
        <dbReference type="EMBL" id="MBU3857086.1"/>
    </source>
</evidence>
<feature type="transmembrane region" description="Helical" evidence="6">
    <location>
        <begin position="415"/>
        <end position="440"/>
    </location>
</feature>
<comment type="caution">
    <text evidence="9">The sequence shown here is derived from an EMBL/GenBank/DDBJ whole genome shotgun (WGS) entry which is preliminary data.</text>
</comment>